<proteinExistence type="predicted"/>
<keyword evidence="2" id="KW-1185">Reference proteome</keyword>
<sequence>MAKGALAKLLQPNLVLQGTIEHLHPAVLHEQQLRGMILDVDDTLLPTWNTDLSPAVRAWLLDIKVQMQVWLVSNNLNHRRIERIAQQVDLPFLMGAGKPSRRKICQAVHAMNLPFAEVAMVGDRLFTDILAGNRLGMFTILVNPILVNRLDGKSWVRNLEFWLAHQLGAPILTDDPRQPHSEVP</sequence>
<reference evidence="1 2" key="1">
    <citation type="submission" date="2016-11" db="EMBL/GenBank/DDBJ databases">
        <title>Complete genome sequence of thermophilic cyanobacteria strain Synechococcus sp. PCC6715.</title>
        <authorList>
            <person name="Tang J."/>
            <person name="Daroch M."/>
            <person name="Liang Y."/>
            <person name="Jiang D."/>
            <person name="Shah M."/>
        </authorList>
    </citation>
    <scope>NUCLEOTIDE SEQUENCE [LARGE SCALE GENOMIC DNA]</scope>
    <source>
        <strain evidence="1 2">PCC 6715</strain>
    </source>
</reference>
<dbReference type="GO" id="GO:0008962">
    <property type="term" value="F:phosphatidylglycerophosphatase activity"/>
    <property type="evidence" value="ECO:0007669"/>
    <property type="project" value="InterPro"/>
</dbReference>
<dbReference type="NCBIfam" id="TIGR01662">
    <property type="entry name" value="HAD-SF-IIIA"/>
    <property type="match status" value="1"/>
</dbReference>
<dbReference type="RefSeq" id="WP_099797694.1">
    <property type="nucleotide sequence ID" value="NZ_CP018092.1"/>
</dbReference>
<evidence type="ECO:0000313" key="2">
    <source>
        <dbReference type="Proteomes" id="UP000231057"/>
    </source>
</evidence>
<dbReference type="Pfam" id="PF13242">
    <property type="entry name" value="Hydrolase_like"/>
    <property type="match status" value="1"/>
</dbReference>
<accession>A0A2D2PZ69</accession>
<reference evidence="2" key="2">
    <citation type="journal article" date="2022" name="Front. Microbiol.">
        <title>Comparative Genomic Analysis Revealed Distinct Molecular Components and Organization of CO2-Concentrating Mechanism in Thermophilic Cyanobacteria.</title>
        <authorList>
            <person name="Tang J."/>
            <person name="Zhou H."/>
            <person name="Yao D."/>
            <person name="Riaz S."/>
            <person name="You D."/>
            <person name="Klepacz-Smolka A."/>
            <person name="Daroch M."/>
        </authorList>
    </citation>
    <scope>NUCLEOTIDE SEQUENCE [LARGE SCALE GENOMIC DNA]</scope>
    <source>
        <strain evidence="2">PCC 6715</strain>
    </source>
</reference>
<dbReference type="AlphaFoldDB" id="A0A2D2PZ69"/>
<dbReference type="OrthoDB" id="9787572at2"/>
<dbReference type="InterPro" id="IPR010021">
    <property type="entry name" value="PGPP1/Gep4"/>
</dbReference>
<organism evidence="1 2">
    <name type="scientific">Parathermosynechococcus lividus PCC 6715</name>
    <dbReference type="NCBI Taxonomy" id="1917166"/>
    <lineage>
        <taxon>Bacteria</taxon>
        <taxon>Bacillati</taxon>
        <taxon>Cyanobacteriota</taxon>
        <taxon>Cyanophyceae</taxon>
        <taxon>Acaryochloridales</taxon>
        <taxon>Thermosynechococcaceae</taxon>
        <taxon>Parathermosynechococcus</taxon>
    </lineage>
</organism>
<name>A0A2D2PZ69_PARLV</name>
<gene>
    <name evidence="1" type="ORF">BRW62_00930</name>
</gene>
<dbReference type="InterPro" id="IPR036412">
    <property type="entry name" value="HAD-like_sf"/>
</dbReference>
<dbReference type="InterPro" id="IPR006549">
    <property type="entry name" value="HAD-SF_hydro_IIIA"/>
</dbReference>
<dbReference type="Gene3D" id="3.40.50.1000">
    <property type="entry name" value="HAD superfamily/HAD-like"/>
    <property type="match status" value="1"/>
</dbReference>
<dbReference type="KEGG" id="slw:BRW62_00930"/>
<evidence type="ECO:0000313" key="1">
    <source>
        <dbReference type="EMBL" id="ATS17548.1"/>
    </source>
</evidence>
<dbReference type="Proteomes" id="UP000231057">
    <property type="component" value="Chromosome"/>
</dbReference>
<protein>
    <submittedName>
        <fullName evidence="1">Hydrolase</fullName>
    </submittedName>
</protein>
<dbReference type="NCBIfam" id="TIGR01668">
    <property type="entry name" value="YqeG_hyp_ppase"/>
    <property type="match status" value="1"/>
</dbReference>
<dbReference type="SUPFAM" id="SSF56784">
    <property type="entry name" value="HAD-like"/>
    <property type="match status" value="1"/>
</dbReference>
<keyword evidence="1" id="KW-0378">Hydrolase</keyword>
<dbReference type="InterPro" id="IPR023214">
    <property type="entry name" value="HAD_sf"/>
</dbReference>
<dbReference type="CDD" id="cd16416">
    <property type="entry name" value="HAD_BsYqeG-like"/>
    <property type="match status" value="1"/>
</dbReference>
<dbReference type="EMBL" id="CP018092">
    <property type="protein sequence ID" value="ATS17548.1"/>
    <property type="molecule type" value="Genomic_DNA"/>
</dbReference>